<proteinExistence type="predicted"/>
<keyword evidence="2" id="KW-1185">Reference proteome</keyword>
<gene>
    <name evidence="1" type="ORF">PIB30_101435</name>
</gene>
<accession>A0ABU6ZW38</accession>
<dbReference type="EMBL" id="JASCZI010274829">
    <property type="protein sequence ID" value="MED6226223.1"/>
    <property type="molecule type" value="Genomic_DNA"/>
</dbReference>
<dbReference type="Proteomes" id="UP001341840">
    <property type="component" value="Unassembled WGS sequence"/>
</dbReference>
<evidence type="ECO:0000313" key="1">
    <source>
        <dbReference type="EMBL" id="MED6226223.1"/>
    </source>
</evidence>
<sequence length="219" mass="24418">MDIRRWSRYIPTSDKKDPGLVQYRLFLDRVQPFEFLWEPYLTPEVNMIAHPAIFKHPHVRLWTTRVPLIYYGTIEGGRGRGAGRDGVDTGGGDQAGPFYIEGILRPSTDQVPPPLPVDLNEPASDPFGDFSFALVALLHQHSLMCPRSWTMIFQPRRATMSGPWSLAGATESHIVGVVRPHLLRRLGSTSSMFALIRTLLGHPSLACLILGSEIRVGPP</sequence>
<comment type="caution">
    <text evidence="1">The sequence shown here is derived from an EMBL/GenBank/DDBJ whole genome shotgun (WGS) entry which is preliminary data.</text>
</comment>
<evidence type="ECO:0000313" key="2">
    <source>
        <dbReference type="Proteomes" id="UP001341840"/>
    </source>
</evidence>
<organism evidence="1 2">
    <name type="scientific">Stylosanthes scabra</name>
    <dbReference type="NCBI Taxonomy" id="79078"/>
    <lineage>
        <taxon>Eukaryota</taxon>
        <taxon>Viridiplantae</taxon>
        <taxon>Streptophyta</taxon>
        <taxon>Embryophyta</taxon>
        <taxon>Tracheophyta</taxon>
        <taxon>Spermatophyta</taxon>
        <taxon>Magnoliopsida</taxon>
        <taxon>eudicotyledons</taxon>
        <taxon>Gunneridae</taxon>
        <taxon>Pentapetalae</taxon>
        <taxon>rosids</taxon>
        <taxon>fabids</taxon>
        <taxon>Fabales</taxon>
        <taxon>Fabaceae</taxon>
        <taxon>Papilionoideae</taxon>
        <taxon>50 kb inversion clade</taxon>
        <taxon>dalbergioids sensu lato</taxon>
        <taxon>Dalbergieae</taxon>
        <taxon>Pterocarpus clade</taxon>
        <taxon>Stylosanthes</taxon>
    </lineage>
</organism>
<evidence type="ECO:0008006" key="3">
    <source>
        <dbReference type="Google" id="ProtNLM"/>
    </source>
</evidence>
<protein>
    <recommendedName>
        <fullName evidence="3">Aminotransferase-like plant mobile domain-containing protein</fullName>
    </recommendedName>
</protein>
<name>A0ABU6ZW38_9FABA</name>
<reference evidence="1 2" key="1">
    <citation type="journal article" date="2023" name="Plants (Basel)">
        <title>Bridging the Gap: Combining Genomics and Transcriptomics Approaches to Understand Stylosanthes scabra, an Orphan Legume from the Brazilian Caatinga.</title>
        <authorList>
            <person name="Ferreira-Neto J.R.C."/>
            <person name="da Silva M.D."/>
            <person name="Binneck E."/>
            <person name="de Melo N.F."/>
            <person name="da Silva R.H."/>
            <person name="de Melo A.L.T.M."/>
            <person name="Pandolfi V."/>
            <person name="Bustamante F.O."/>
            <person name="Brasileiro-Vidal A.C."/>
            <person name="Benko-Iseppon A.M."/>
        </authorList>
    </citation>
    <scope>NUCLEOTIDE SEQUENCE [LARGE SCALE GENOMIC DNA]</scope>
    <source>
        <tissue evidence="1">Leaves</tissue>
    </source>
</reference>